<evidence type="ECO:0000313" key="6">
    <source>
        <dbReference type="EMBL" id="GAA1506726.1"/>
    </source>
</evidence>
<dbReference type="SUPFAM" id="SSF52172">
    <property type="entry name" value="CheY-like"/>
    <property type="match status" value="1"/>
</dbReference>
<keyword evidence="1" id="KW-0805">Transcription regulation</keyword>
<dbReference type="PANTHER" id="PTHR43214:SF24">
    <property type="entry name" value="TRANSCRIPTIONAL REGULATORY PROTEIN NARL-RELATED"/>
    <property type="match status" value="1"/>
</dbReference>
<dbReference type="InterPro" id="IPR027417">
    <property type="entry name" value="P-loop_NTPase"/>
</dbReference>
<dbReference type="Pfam" id="PF00072">
    <property type="entry name" value="Response_reg"/>
    <property type="match status" value="1"/>
</dbReference>
<evidence type="ECO:0000256" key="2">
    <source>
        <dbReference type="ARBA" id="ARBA00023125"/>
    </source>
</evidence>
<sequence>MPRGPVPTRLDGMEPVLALENVARVFPRGVTALRQVSLTVGAGEFVAVMGATGSGKSTLLHCAAGLDRPTSGSVRLAGREISRMREGPLTRWRRDRVGFVFQSYNLLLLAEHDIEVTAAVGDAEALLAAVAADPPDAAVVDVRMPPGHVDEGLRAALAIRATHPQVGVLVFSQWVETSYARRLLSEHAGHVGYLLKDRIVSTGEFVGALQRVAAGGTALDPEVVRQLLATPAADAGLARLSDREREILGLLAEGRSNVAIAERLHLVERSVEKHVTAIFTKLDLPQARTDHRRVLAVLRYLRS</sequence>
<dbReference type="PROSITE" id="PS00622">
    <property type="entry name" value="HTH_LUXR_1"/>
    <property type="match status" value="1"/>
</dbReference>
<evidence type="ECO:0000256" key="1">
    <source>
        <dbReference type="ARBA" id="ARBA00023015"/>
    </source>
</evidence>
<gene>
    <name evidence="6" type="ORF">GCM10009827_020710</name>
</gene>
<protein>
    <submittedName>
        <fullName evidence="6">Uncharacterized protein</fullName>
    </submittedName>
</protein>
<dbReference type="Gene3D" id="3.40.50.300">
    <property type="entry name" value="P-loop containing nucleotide triphosphate hydrolases"/>
    <property type="match status" value="1"/>
</dbReference>
<dbReference type="Proteomes" id="UP001501470">
    <property type="component" value="Unassembled WGS sequence"/>
</dbReference>
<accession>A0ABP4KNN4</accession>
<evidence type="ECO:0000259" key="4">
    <source>
        <dbReference type="PROSITE" id="PS50043"/>
    </source>
</evidence>
<dbReference type="PANTHER" id="PTHR43214">
    <property type="entry name" value="TWO-COMPONENT RESPONSE REGULATOR"/>
    <property type="match status" value="1"/>
</dbReference>
<dbReference type="InterPro" id="IPR016032">
    <property type="entry name" value="Sig_transdc_resp-reg_C-effctor"/>
</dbReference>
<evidence type="ECO:0000259" key="5">
    <source>
        <dbReference type="PROSITE" id="PS50893"/>
    </source>
</evidence>
<dbReference type="Pfam" id="PF00005">
    <property type="entry name" value="ABC_tran"/>
    <property type="match status" value="1"/>
</dbReference>
<reference evidence="7" key="1">
    <citation type="journal article" date="2019" name="Int. J. Syst. Evol. Microbiol.">
        <title>The Global Catalogue of Microorganisms (GCM) 10K type strain sequencing project: providing services to taxonomists for standard genome sequencing and annotation.</title>
        <authorList>
            <consortium name="The Broad Institute Genomics Platform"/>
            <consortium name="The Broad Institute Genome Sequencing Center for Infectious Disease"/>
            <person name="Wu L."/>
            <person name="Ma J."/>
        </authorList>
    </citation>
    <scope>NUCLEOTIDE SEQUENCE [LARGE SCALE GENOMIC DNA]</scope>
    <source>
        <strain evidence="7">JCM 15933</strain>
    </source>
</reference>
<dbReference type="InterPro" id="IPR011006">
    <property type="entry name" value="CheY-like_superfamily"/>
</dbReference>
<organism evidence="6 7">
    <name type="scientific">Dactylosporangium maewongense</name>
    <dbReference type="NCBI Taxonomy" id="634393"/>
    <lineage>
        <taxon>Bacteria</taxon>
        <taxon>Bacillati</taxon>
        <taxon>Actinomycetota</taxon>
        <taxon>Actinomycetes</taxon>
        <taxon>Micromonosporales</taxon>
        <taxon>Micromonosporaceae</taxon>
        <taxon>Dactylosporangium</taxon>
    </lineage>
</organism>
<dbReference type="SMART" id="SM00421">
    <property type="entry name" value="HTH_LUXR"/>
    <property type="match status" value="1"/>
</dbReference>
<feature type="domain" description="HTH luxR-type" evidence="4">
    <location>
        <begin position="233"/>
        <end position="303"/>
    </location>
</feature>
<name>A0ABP4KNN4_9ACTN</name>
<evidence type="ECO:0000313" key="7">
    <source>
        <dbReference type="Proteomes" id="UP001501470"/>
    </source>
</evidence>
<dbReference type="PROSITE" id="PS50893">
    <property type="entry name" value="ABC_TRANSPORTER_2"/>
    <property type="match status" value="1"/>
</dbReference>
<comment type="caution">
    <text evidence="6">The sequence shown here is derived from an EMBL/GenBank/DDBJ whole genome shotgun (WGS) entry which is preliminary data.</text>
</comment>
<dbReference type="InterPro" id="IPR001789">
    <property type="entry name" value="Sig_transdc_resp-reg_receiver"/>
</dbReference>
<dbReference type="SUPFAM" id="SSF46894">
    <property type="entry name" value="C-terminal effector domain of the bipartite response regulators"/>
    <property type="match status" value="1"/>
</dbReference>
<dbReference type="Pfam" id="PF00196">
    <property type="entry name" value="GerE"/>
    <property type="match status" value="1"/>
</dbReference>
<feature type="domain" description="ABC transporter" evidence="5">
    <location>
        <begin position="17"/>
        <end position="260"/>
    </location>
</feature>
<keyword evidence="7" id="KW-1185">Reference proteome</keyword>
<dbReference type="InterPro" id="IPR003439">
    <property type="entry name" value="ABC_transporter-like_ATP-bd"/>
</dbReference>
<keyword evidence="2" id="KW-0238">DNA-binding</keyword>
<evidence type="ECO:0000256" key="3">
    <source>
        <dbReference type="ARBA" id="ARBA00023163"/>
    </source>
</evidence>
<dbReference type="SUPFAM" id="SSF52540">
    <property type="entry name" value="P-loop containing nucleoside triphosphate hydrolases"/>
    <property type="match status" value="1"/>
</dbReference>
<dbReference type="InterPro" id="IPR000792">
    <property type="entry name" value="Tscrpt_reg_LuxR_C"/>
</dbReference>
<proteinExistence type="predicted"/>
<dbReference type="Gene3D" id="3.40.50.2300">
    <property type="match status" value="1"/>
</dbReference>
<dbReference type="InterPro" id="IPR039420">
    <property type="entry name" value="WalR-like"/>
</dbReference>
<dbReference type="CDD" id="cd06170">
    <property type="entry name" value="LuxR_C_like"/>
    <property type="match status" value="1"/>
</dbReference>
<keyword evidence="3" id="KW-0804">Transcription</keyword>
<dbReference type="EMBL" id="BAAAQD010000003">
    <property type="protein sequence ID" value="GAA1506726.1"/>
    <property type="molecule type" value="Genomic_DNA"/>
</dbReference>
<dbReference type="PROSITE" id="PS50043">
    <property type="entry name" value="HTH_LUXR_2"/>
    <property type="match status" value="1"/>
</dbReference>
<dbReference type="PRINTS" id="PR00038">
    <property type="entry name" value="HTHLUXR"/>
</dbReference>